<evidence type="ECO:0000259" key="4">
    <source>
        <dbReference type="PROSITE" id="PS50893"/>
    </source>
</evidence>
<dbReference type="InterPro" id="IPR003593">
    <property type="entry name" value="AAA+_ATPase"/>
</dbReference>
<dbReference type="SMART" id="SM00382">
    <property type="entry name" value="AAA"/>
    <property type="match status" value="1"/>
</dbReference>
<evidence type="ECO:0000313" key="5">
    <source>
        <dbReference type="EMBL" id="MDQ0188632.1"/>
    </source>
</evidence>
<evidence type="ECO:0000313" key="6">
    <source>
        <dbReference type="Proteomes" id="UP001232973"/>
    </source>
</evidence>
<feature type="domain" description="ABC transporter" evidence="4">
    <location>
        <begin position="12"/>
        <end position="244"/>
    </location>
</feature>
<dbReference type="PANTHER" id="PTHR43423:SF1">
    <property type="entry name" value="ABC TRANSPORTER I FAMILY MEMBER 17"/>
    <property type="match status" value="1"/>
</dbReference>
<dbReference type="GO" id="GO:0005524">
    <property type="term" value="F:ATP binding"/>
    <property type="evidence" value="ECO:0007669"/>
    <property type="project" value="UniProtKB-KW"/>
</dbReference>
<evidence type="ECO:0000256" key="3">
    <source>
        <dbReference type="ARBA" id="ARBA00022840"/>
    </source>
</evidence>
<dbReference type="Pfam" id="PF00005">
    <property type="entry name" value="ABC_tran"/>
    <property type="match status" value="1"/>
</dbReference>
<gene>
    <name evidence="5" type="ORF">J2S03_000444</name>
</gene>
<proteinExistence type="predicted"/>
<dbReference type="CDD" id="cd03260">
    <property type="entry name" value="ABC_PstB_phosphate_transporter"/>
    <property type="match status" value="1"/>
</dbReference>
<dbReference type="Proteomes" id="UP001232973">
    <property type="component" value="Unassembled WGS sequence"/>
</dbReference>
<dbReference type="PROSITE" id="PS50893">
    <property type="entry name" value="ABC_TRANSPORTER_2"/>
    <property type="match status" value="1"/>
</dbReference>
<protein>
    <submittedName>
        <fullName evidence="5">ABC transport system ATP-binding protein</fullName>
    </submittedName>
</protein>
<reference evidence="5 6" key="1">
    <citation type="submission" date="2023-07" db="EMBL/GenBank/DDBJ databases">
        <title>Genomic Encyclopedia of Type Strains, Phase IV (KMG-IV): sequencing the most valuable type-strain genomes for metagenomic binning, comparative biology and taxonomic classification.</title>
        <authorList>
            <person name="Goeker M."/>
        </authorList>
    </citation>
    <scope>NUCLEOTIDE SEQUENCE [LARGE SCALE GENOMIC DNA]</scope>
    <source>
        <strain evidence="5 6">DSM 4006</strain>
    </source>
</reference>
<organism evidence="5 6">
    <name type="scientific">Alicyclobacillus cycloheptanicus</name>
    <dbReference type="NCBI Taxonomy" id="1457"/>
    <lineage>
        <taxon>Bacteria</taxon>
        <taxon>Bacillati</taxon>
        <taxon>Bacillota</taxon>
        <taxon>Bacilli</taxon>
        <taxon>Bacillales</taxon>
        <taxon>Alicyclobacillaceae</taxon>
        <taxon>Alicyclobacillus</taxon>
    </lineage>
</organism>
<dbReference type="InterPro" id="IPR003439">
    <property type="entry name" value="ABC_transporter-like_ATP-bd"/>
</dbReference>
<evidence type="ECO:0000256" key="2">
    <source>
        <dbReference type="ARBA" id="ARBA00022741"/>
    </source>
</evidence>
<keyword evidence="2" id="KW-0547">Nucleotide-binding</keyword>
<dbReference type="EMBL" id="JAUSTP010000002">
    <property type="protein sequence ID" value="MDQ0188632.1"/>
    <property type="molecule type" value="Genomic_DNA"/>
</dbReference>
<dbReference type="InterPro" id="IPR027417">
    <property type="entry name" value="P-loop_NTPase"/>
</dbReference>
<name>A0ABT9XEC7_9BACL</name>
<dbReference type="PANTHER" id="PTHR43423">
    <property type="entry name" value="ABC TRANSPORTER I FAMILY MEMBER 17"/>
    <property type="match status" value="1"/>
</dbReference>
<keyword evidence="1" id="KW-0813">Transport</keyword>
<dbReference type="PROSITE" id="PS00211">
    <property type="entry name" value="ABC_TRANSPORTER_1"/>
    <property type="match status" value="1"/>
</dbReference>
<dbReference type="SUPFAM" id="SSF52540">
    <property type="entry name" value="P-loop containing nucleoside triphosphate hydrolases"/>
    <property type="match status" value="1"/>
</dbReference>
<dbReference type="Gene3D" id="3.40.50.300">
    <property type="entry name" value="P-loop containing nucleotide triphosphate hydrolases"/>
    <property type="match status" value="1"/>
</dbReference>
<dbReference type="InterPro" id="IPR005670">
    <property type="entry name" value="PstB-like"/>
</dbReference>
<comment type="caution">
    <text evidence="5">The sequence shown here is derived from an EMBL/GenBank/DDBJ whole genome shotgun (WGS) entry which is preliminary data.</text>
</comment>
<dbReference type="RefSeq" id="WP_274455378.1">
    <property type="nucleotide sequence ID" value="NZ_CP067097.1"/>
</dbReference>
<accession>A0ABT9XEC7</accession>
<keyword evidence="6" id="KW-1185">Reference proteome</keyword>
<sequence length="253" mass="27713">MSDERAATEIAIRFHEVRKTVPGKDGPTPILDGLTADVPSGKIVTLVGPSGSGKSTILKLCNLLITPDSGEVYVHGTEVRAWKPPALRRYVGLAFQSPTLFPGTVQENLAFGRMLRGEELDHPEQHLQRIGLSPDLLTQRADDLSGGQKQRVALARVLANDPQVLLLDEVTSALDVAAIREVEQYILEIQRNRRLTVLWVTHDLEQARRVGDITWLVVSGRLVEAQATRSFFEAPQSALTQRFLRGELGGGGA</sequence>
<evidence type="ECO:0000256" key="1">
    <source>
        <dbReference type="ARBA" id="ARBA00022448"/>
    </source>
</evidence>
<dbReference type="InterPro" id="IPR017871">
    <property type="entry name" value="ABC_transporter-like_CS"/>
</dbReference>
<keyword evidence="3 5" id="KW-0067">ATP-binding</keyword>